<keyword evidence="4" id="KW-0418">Kinase</keyword>
<evidence type="ECO:0008006" key="8">
    <source>
        <dbReference type="Google" id="ProtNLM"/>
    </source>
</evidence>
<dbReference type="EMBL" id="RDQH01000341">
    <property type="protein sequence ID" value="RXH75200.1"/>
    <property type="molecule type" value="Genomic_DNA"/>
</dbReference>
<dbReference type="SUPFAM" id="SSF56112">
    <property type="entry name" value="Protein kinase-like (PK-like)"/>
    <property type="match status" value="1"/>
</dbReference>
<keyword evidence="5" id="KW-0067">ATP-binding</keyword>
<evidence type="ECO:0000256" key="5">
    <source>
        <dbReference type="ARBA" id="ARBA00022840"/>
    </source>
</evidence>
<dbReference type="GO" id="GO:0004674">
    <property type="term" value="F:protein serine/threonine kinase activity"/>
    <property type="evidence" value="ECO:0007669"/>
    <property type="project" value="UniProtKB-KW"/>
</dbReference>
<dbReference type="Proteomes" id="UP000290289">
    <property type="component" value="Chromosome 15"/>
</dbReference>
<keyword evidence="2" id="KW-0808">Transferase</keyword>
<evidence type="ECO:0000313" key="7">
    <source>
        <dbReference type="Proteomes" id="UP000290289"/>
    </source>
</evidence>
<evidence type="ECO:0000256" key="1">
    <source>
        <dbReference type="ARBA" id="ARBA00022527"/>
    </source>
</evidence>
<protein>
    <recommendedName>
        <fullName evidence="8">Protein kinase domain-containing protein</fullName>
    </recommendedName>
</protein>
<gene>
    <name evidence="6" type="ORF">DVH24_029921</name>
</gene>
<dbReference type="InterPro" id="IPR011009">
    <property type="entry name" value="Kinase-like_dom_sf"/>
</dbReference>
<evidence type="ECO:0000256" key="2">
    <source>
        <dbReference type="ARBA" id="ARBA00022679"/>
    </source>
</evidence>
<sequence>MLIFMKSKRHHDFSVFSYSSILAATSNFAEENKLGQGGFGPVYKEGMHQLELADGFWHLSRYLRSFRV</sequence>
<evidence type="ECO:0000256" key="4">
    <source>
        <dbReference type="ARBA" id="ARBA00022777"/>
    </source>
</evidence>
<dbReference type="PANTHER" id="PTHR27002">
    <property type="entry name" value="RECEPTOR-LIKE SERINE/THREONINE-PROTEIN KINASE SD1-8"/>
    <property type="match status" value="1"/>
</dbReference>
<dbReference type="AlphaFoldDB" id="A0A498HWL4"/>
<evidence type="ECO:0000256" key="3">
    <source>
        <dbReference type="ARBA" id="ARBA00022741"/>
    </source>
</evidence>
<comment type="caution">
    <text evidence="6">The sequence shown here is derived from an EMBL/GenBank/DDBJ whole genome shotgun (WGS) entry which is preliminary data.</text>
</comment>
<evidence type="ECO:0000313" key="6">
    <source>
        <dbReference type="EMBL" id="RXH75200.1"/>
    </source>
</evidence>
<dbReference type="GO" id="GO:0005524">
    <property type="term" value="F:ATP binding"/>
    <property type="evidence" value="ECO:0007669"/>
    <property type="project" value="UniProtKB-KW"/>
</dbReference>
<accession>A0A498HWL4</accession>
<keyword evidence="7" id="KW-1185">Reference proteome</keyword>
<dbReference type="GO" id="GO:0005886">
    <property type="term" value="C:plasma membrane"/>
    <property type="evidence" value="ECO:0007669"/>
    <property type="project" value="TreeGrafter"/>
</dbReference>
<keyword evidence="3" id="KW-0547">Nucleotide-binding</keyword>
<reference evidence="6 7" key="1">
    <citation type="submission" date="2018-10" db="EMBL/GenBank/DDBJ databases">
        <title>A high-quality apple genome assembly.</title>
        <authorList>
            <person name="Hu J."/>
        </authorList>
    </citation>
    <scope>NUCLEOTIDE SEQUENCE [LARGE SCALE GENOMIC DNA]</scope>
    <source>
        <strain evidence="7">cv. HFTH1</strain>
        <tissue evidence="6">Young leaf</tissue>
    </source>
</reference>
<dbReference type="Gene3D" id="3.30.200.20">
    <property type="entry name" value="Phosphorylase Kinase, domain 1"/>
    <property type="match status" value="1"/>
</dbReference>
<name>A0A498HWL4_MALDO</name>
<organism evidence="6 7">
    <name type="scientific">Malus domestica</name>
    <name type="common">Apple</name>
    <name type="synonym">Pyrus malus</name>
    <dbReference type="NCBI Taxonomy" id="3750"/>
    <lineage>
        <taxon>Eukaryota</taxon>
        <taxon>Viridiplantae</taxon>
        <taxon>Streptophyta</taxon>
        <taxon>Embryophyta</taxon>
        <taxon>Tracheophyta</taxon>
        <taxon>Spermatophyta</taxon>
        <taxon>Magnoliopsida</taxon>
        <taxon>eudicotyledons</taxon>
        <taxon>Gunneridae</taxon>
        <taxon>Pentapetalae</taxon>
        <taxon>rosids</taxon>
        <taxon>fabids</taxon>
        <taxon>Rosales</taxon>
        <taxon>Rosaceae</taxon>
        <taxon>Amygdaloideae</taxon>
        <taxon>Maleae</taxon>
        <taxon>Malus</taxon>
    </lineage>
</organism>
<dbReference type="PANTHER" id="PTHR27002:SF1087">
    <property type="entry name" value="PROTEIN KINASE DOMAIN-CONTAINING PROTEIN"/>
    <property type="match status" value="1"/>
</dbReference>
<keyword evidence="1" id="KW-0723">Serine/threonine-protein kinase</keyword>
<proteinExistence type="predicted"/>